<sequence length="78" mass="8767">MNWYKVVGVMDDGARIYCEKVIVATDDPSEAVERAKKALCRCADEVFHVTKCSQLNQNKVYALYSGRTIPIQDQVVKG</sequence>
<accession>A0A8S5PRE7</accession>
<evidence type="ECO:0000313" key="1">
    <source>
        <dbReference type="EMBL" id="DAE09450.1"/>
    </source>
</evidence>
<name>A0A8S5PRE7_9CAUD</name>
<dbReference type="EMBL" id="BK015488">
    <property type="protein sequence ID" value="DAE09450.1"/>
    <property type="molecule type" value="Genomic_DNA"/>
</dbReference>
<proteinExistence type="predicted"/>
<protein>
    <submittedName>
        <fullName evidence="1">Uncharacterized protein</fullName>
    </submittedName>
</protein>
<organism evidence="1">
    <name type="scientific">Siphoviridae sp. ct96x5</name>
    <dbReference type="NCBI Taxonomy" id="2825367"/>
    <lineage>
        <taxon>Viruses</taxon>
        <taxon>Duplodnaviria</taxon>
        <taxon>Heunggongvirae</taxon>
        <taxon>Uroviricota</taxon>
        <taxon>Caudoviricetes</taxon>
    </lineage>
</organism>
<reference evidence="1" key="1">
    <citation type="journal article" date="2021" name="Proc. Natl. Acad. Sci. U.S.A.">
        <title>A Catalog of Tens of Thousands of Viruses from Human Metagenomes Reveals Hidden Associations with Chronic Diseases.</title>
        <authorList>
            <person name="Tisza M.J."/>
            <person name="Buck C.B."/>
        </authorList>
    </citation>
    <scope>NUCLEOTIDE SEQUENCE</scope>
    <source>
        <strain evidence="1">Ct96x5</strain>
    </source>
</reference>